<accession>A0A2K9EY32</accession>
<dbReference type="EMBL" id="CP025408">
    <property type="protein sequence ID" value="AUH33002.1"/>
    <property type="molecule type" value="Genomic_DNA"/>
</dbReference>
<gene>
    <name evidence="2" type="ORF">CUV01_05985</name>
</gene>
<reference evidence="2 3" key="1">
    <citation type="submission" date="2017-12" db="EMBL/GenBank/DDBJ databases">
        <authorList>
            <person name="Hurst M.R.H."/>
        </authorList>
    </citation>
    <scope>NUCLEOTIDE SEQUENCE [LARGE SCALE GENOMIC DNA]</scope>
    <source>
        <strain evidence="2 3">BM15</strain>
    </source>
</reference>
<evidence type="ECO:0008006" key="4">
    <source>
        <dbReference type="Google" id="ProtNLM"/>
    </source>
</evidence>
<dbReference type="Pfam" id="PF04286">
    <property type="entry name" value="DUF445"/>
    <property type="match status" value="1"/>
</dbReference>
<dbReference type="RefSeq" id="WP_101459675.1">
    <property type="nucleotide sequence ID" value="NZ_CP025408.1"/>
</dbReference>
<dbReference type="KEGG" id="paro:CUV01_05985"/>
<name>A0A2K9EY32_9RHOB</name>
<keyword evidence="3" id="KW-1185">Reference proteome</keyword>
<organism evidence="2 3">
    <name type="scientific">Paracoccus tegillarcae</name>
    <dbReference type="NCBI Taxonomy" id="1529068"/>
    <lineage>
        <taxon>Bacteria</taxon>
        <taxon>Pseudomonadati</taxon>
        <taxon>Pseudomonadota</taxon>
        <taxon>Alphaproteobacteria</taxon>
        <taxon>Rhodobacterales</taxon>
        <taxon>Paracoccaceae</taxon>
        <taxon>Paracoccus</taxon>
    </lineage>
</organism>
<evidence type="ECO:0000313" key="3">
    <source>
        <dbReference type="Proteomes" id="UP000233742"/>
    </source>
</evidence>
<sequence>MSQPAETPKSALARNRRMATAVLVVMVVIYLATHLVSDPAGPVLLIRRMAEAGMIGGLADWFAVVALFRHPLGLPIPHTALLPKNQARAARNVGRFFETHFLEPAQLEARIRAIEPSRHLVTWIGQPGNAEALARELTGLVAMLLRQEPSPRMLAGGRRLLKSEVAQAGSDQAIAGVVADLVKTGVRGDVTDEIIAIIRRAIDENRGMAVELVQDNSRWWIATPVDRRVADLVVSAVLSMLDDLRRDSALRKEFETALDGMIETLEQEGVLTRAVADARGEFLRSGAFGAAIAGIARELRDRLGKRIANAPEALSGPLAHLIRDTATRALATPEARETLDRRLAELAGRVIGESRPQIAAYVTDVIAGWEPEELNTRFEEEIGPDLQFIRINGALLGALIGGGLFAFETMIG</sequence>
<evidence type="ECO:0000256" key="1">
    <source>
        <dbReference type="SAM" id="Phobius"/>
    </source>
</evidence>
<protein>
    <recommendedName>
        <fullName evidence="4">DUF445 domain-containing protein</fullName>
    </recommendedName>
</protein>
<keyword evidence="1" id="KW-0812">Transmembrane</keyword>
<dbReference type="Proteomes" id="UP000233742">
    <property type="component" value="Chromosome"/>
</dbReference>
<dbReference type="PANTHER" id="PTHR38442">
    <property type="entry name" value="INNER MEMBRANE PROTEIN-RELATED"/>
    <property type="match status" value="1"/>
</dbReference>
<dbReference type="OrthoDB" id="9769590at2"/>
<dbReference type="PANTHER" id="PTHR38442:SF1">
    <property type="entry name" value="INNER MEMBRANE PROTEIN"/>
    <property type="match status" value="1"/>
</dbReference>
<feature type="transmembrane region" description="Helical" evidence="1">
    <location>
        <begin position="18"/>
        <end position="37"/>
    </location>
</feature>
<keyword evidence="1" id="KW-0472">Membrane</keyword>
<dbReference type="GO" id="GO:0005886">
    <property type="term" value="C:plasma membrane"/>
    <property type="evidence" value="ECO:0007669"/>
    <property type="project" value="TreeGrafter"/>
</dbReference>
<proteinExistence type="predicted"/>
<dbReference type="AlphaFoldDB" id="A0A2K9EY32"/>
<evidence type="ECO:0000313" key="2">
    <source>
        <dbReference type="EMBL" id="AUH33002.1"/>
    </source>
</evidence>
<keyword evidence="1" id="KW-1133">Transmembrane helix</keyword>
<dbReference type="InterPro" id="IPR007383">
    <property type="entry name" value="DUF445"/>
</dbReference>